<feature type="compositionally biased region" description="Basic and acidic residues" evidence="1">
    <location>
        <begin position="117"/>
        <end position="132"/>
    </location>
</feature>
<dbReference type="RefSeq" id="XP_015662017.1">
    <property type="nucleotide sequence ID" value="XM_015798539.1"/>
</dbReference>
<feature type="region of interest" description="Disordered" evidence="1">
    <location>
        <begin position="106"/>
        <end position="132"/>
    </location>
</feature>
<dbReference type="AlphaFoldDB" id="A0A0N0VGP5"/>
<reference evidence="3 4" key="1">
    <citation type="submission" date="2015-07" db="EMBL/GenBank/DDBJ databases">
        <title>High-quality genome of monoxenous trypanosomatid Leptomonas pyrrhocoris.</title>
        <authorList>
            <person name="Flegontov P."/>
            <person name="Butenko A."/>
            <person name="Firsov S."/>
            <person name="Vlcek C."/>
            <person name="Logacheva M.D."/>
            <person name="Field M."/>
            <person name="Filatov D."/>
            <person name="Flegontova O."/>
            <person name="Gerasimov E."/>
            <person name="Jackson A.P."/>
            <person name="Kelly S."/>
            <person name="Opperdoes F."/>
            <person name="O'Reilly A."/>
            <person name="Votypka J."/>
            <person name="Yurchenko V."/>
            <person name="Lukes J."/>
        </authorList>
    </citation>
    <scope>NUCLEOTIDE SEQUENCE [LARGE SCALE GENOMIC DNA]</scope>
    <source>
        <strain evidence="3">H10</strain>
    </source>
</reference>
<accession>A0A0N0VGP5</accession>
<evidence type="ECO:0000256" key="2">
    <source>
        <dbReference type="SAM" id="Phobius"/>
    </source>
</evidence>
<dbReference type="RefSeq" id="XP_015662016.1">
    <property type="nucleotide sequence ID" value="XM_015798538.1"/>
</dbReference>
<evidence type="ECO:0000256" key="1">
    <source>
        <dbReference type="SAM" id="MobiDB-lite"/>
    </source>
</evidence>
<protein>
    <submittedName>
        <fullName evidence="3">Uncharacterized protein</fullName>
    </submittedName>
</protein>
<dbReference type="PANTHER" id="PTHR21780:SF0">
    <property type="entry name" value="TRANSMEMBRANE PROTEIN 209"/>
    <property type="match status" value="1"/>
</dbReference>
<dbReference type="PANTHER" id="PTHR21780">
    <property type="entry name" value="TRANSMEMBRANE PROTEIN 209"/>
    <property type="match status" value="1"/>
</dbReference>
<comment type="caution">
    <text evidence="3">The sequence shown here is derived from an EMBL/GenBank/DDBJ whole genome shotgun (WGS) entry which is preliminary data.</text>
</comment>
<dbReference type="OrthoDB" id="261489at2759"/>
<keyword evidence="4" id="KW-1185">Reference proteome</keyword>
<dbReference type="EMBL" id="LGTL01000003">
    <property type="protein sequence ID" value="KPA83577.1"/>
    <property type="molecule type" value="Genomic_DNA"/>
</dbReference>
<dbReference type="EMBL" id="LGTL01000003">
    <property type="protein sequence ID" value="KPA83578.1"/>
    <property type="molecule type" value="Genomic_DNA"/>
</dbReference>
<organism evidence="3 4">
    <name type="scientific">Leptomonas pyrrhocoris</name>
    <name type="common">Firebug parasite</name>
    <dbReference type="NCBI Taxonomy" id="157538"/>
    <lineage>
        <taxon>Eukaryota</taxon>
        <taxon>Discoba</taxon>
        <taxon>Euglenozoa</taxon>
        <taxon>Kinetoplastea</taxon>
        <taxon>Metakinetoplastina</taxon>
        <taxon>Trypanosomatida</taxon>
        <taxon>Trypanosomatidae</taxon>
        <taxon>Leishmaniinae</taxon>
        <taxon>Leptomonas</taxon>
    </lineage>
</organism>
<gene>
    <name evidence="3" type="ORF">ABB37_01869</name>
</gene>
<dbReference type="Pfam" id="PF09786">
    <property type="entry name" value="CytochromB561_N"/>
    <property type="match status" value="1"/>
</dbReference>
<dbReference type="VEuPathDB" id="TriTrypDB:LpyrH10_03_0200"/>
<dbReference type="GeneID" id="26902164"/>
<proteinExistence type="predicted"/>
<evidence type="ECO:0000313" key="3">
    <source>
        <dbReference type="EMBL" id="KPA83578.1"/>
    </source>
</evidence>
<dbReference type="GO" id="GO:0016020">
    <property type="term" value="C:membrane"/>
    <property type="evidence" value="ECO:0007669"/>
    <property type="project" value="TreeGrafter"/>
</dbReference>
<dbReference type="InterPro" id="IPR019176">
    <property type="entry name" value="Cytochrome_B561-rel"/>
</dbReference>
<keyword evidence="2" id="KW-0812">Transmembrane</keyword>
<feature type="transmembrane region" description="Helical" evidence="2">
    <location>
        <begin position="30"/>
        <end position="49"/>
    </location>
</feature>
<evidence type="ECO:0000313" key="4">
    <source>
        <dbReference type="Proteomes" id="UP000037923"/>
    </source>
</evidence>
<sequence length="602" mass="65779">MRYSYYRGLIHEERRKRGPHYGRQARIRQLTVLTVLLLGLYVACTYNIWRHPRPIQHVWIDDVLVEVISENWIDHARSGLLCLGLCCAGLLGLAYLCAGVRVSSASPVDGADGAASRARESRGKRGGQKPEKDISTIAVPAWARRRAAGQQPISLTSMEALRHTSDGVGAAATAADRTSAFDERRPMRTDNDLNAFLAYEAAHVRQQQRQRLSVADGAGVRYRGTAEDNICQSDVDVVGRDALSVTYEGGGVQRRSNRSGGGGADSAAAASSFPFASVGAAPTPSTLPWAELGISHVDEALQRTREWMSDVCRKLIDDIDQCDRWFNEHQIEAYDCHHSLQELLPAPTATAAATAPSQARPGSWWGTTSAAPSFSVPASPQLESKLTALLREKAYCRQAQQGMQELDTALRYDQRLALEARLDISGTFPSPASSVAQPTNAALTAMREYVVDRLRTFAKQRFLVSYHASGGDAATWRSGYPCDAHLLLHVLRVSVKGLSEYVRFGYQTGTQTQDLALCVGDTGEPYFYVRFRQGSSETLLPTRQGPTSLMEAVLAFAAVIHTYHRDVFGGVRGTVDLAEVGLLRAVAENRPSDWGVGADAEW</sequence>
<keyword evidence="2" id="KW-1133">Transmembrane helix</keyword>
<keyword evidence="2" id="KW-0472">Membrane</keyword>
<dbReference type="OMA" id="QRGDRHG"/>
<dbReference type="Proteomes" id="UP000037923">
    <property type="component" value="Unassembled WGS sequence"/>
</dbReference>
<name>A0A0N0VGP5_LEPPY</name>